<protein>
    <recommendedName>
        <fullName evidence="6">Fibronectin type-III domain-containing protein</fullName>
    </recommendedName>
</protein>
<feature type="compositionally biased region" description="Basic and acidic residues" evidence="4">
    <location>
        <begin position="904"/>
        <end position="913"/>
    </location>
</feature>
<sequence>MADEGIVRRYAGGSEQLRGQTGRRALRLIRPLMALLLAAAAVAAIVLVRVSTRQERDLDDGTVWVASADDGKLARFNPRIRETDAVIRTPSPDLDFAQSGGRTVVRQGRRLTSIDPVSLSPGASTPVAPGMRPFLAAGTLSVVDERTGRLWVNDARLPPLDPARAQPAMELGAGGRAAMAADGSVYGYRPDDGTILALEHPDGPAHELYSLTAGHHMAADALTVVQGRTVVLSGRNLFWRGGRVHLPGQGPVEVQAPPVDQAQSGSWVAAADRNALFLVDLDRPEGGLRTLATGSSGRPAQPVSSGDCLWAAWASRERNFTRLCGVGGNAPNLAAAPGTGGPEPGLDDPSTPVRSLDSIEPGARLVFRTNKQQVVLNDTAAGTVWNPQRSGQAIRLDWNSAQERPTRSENHDRDQSKTRDDLTTGCKEGAGSVTAKDDRFGIRAGGRALLDPLANDQETGCALAAISQVSAGDRRLGMAAVAGGRYLQVDAAGMDPGRIRISYTVDDGRGHSSSAGIILDIVDTGGNRPPAATGPAADCRLEAGGSVVLNALDGFTDPDGDPLALQSARVQQPAGVSASMRGDGRLELTSSANPGDQAQVQVTATDGRAGGSRTITCPIAPAHSLPALADPVVERAPMGQDTDISVDRLAHGSSDQPLRLDGVQANAGITAHLLPGGTALRIHPDRTGDHYLPYTVSQGGRKTQGVFRVEAFAGHGGKARPVTADDVAILDGSGHAYLDPLANDSDPAAGPLTLADVDTGETEGVKAGIADHGRVHIEVKRSLERPLAISYRAANGAGSSRGVITILPQTAGSAAPTLVAEPVHATVRSHGSLSIPVLDHVHGGATGPLSLSPKLSAAPAGAKGHAFVSGQRVRFLADGGQGHMTLTYTVTDPQGGQTTGSIDIDIHPDHSEGKPPSQPRDLRVGAQAGRRTRVEVDLTGIDPDGDDLQLIGLGEHRPRLGRIVEFGGDWLTYEAYPDANGQDGFDYQVEDWTGRRSQGHVRVGVTAGGQTRAPMARDDHIQLRPGVQADLPVTANDLTADGLEPRLDSVLPAGGTAGLKTRVVDGRIRLTSPDQPCERYLTYTVRDHEGAIDQATLRLTTSPTAPILPPLAAELQPGPNDRWRGREVSLDVRGRIANPSGPENDLRLGLGEGSDGQARLEGGPDSRTLIAVLGERASTIPYTVTNARYGLSATGLIHLPAYGDMPPALKTHAHPLHVKADGGLTITLSDWVQAGPGQRIRLASTQSVTASRSDGSDPCLDQERLRFRPARGYSGPASISFTIRSEPPADSHAGPHQATLTIPIEVDGGRAVPPVLSAAPVDVEAGGAPYTLSLRRLTVMHGPAGTRALTYASPGLSGEVTARLTAGGALTLTASRNAPLGKRLHLPLTIRYPGGRVETGLTVRIVASRRPLASLPERRIALAAGRRLRIDALEGAFNPFPDQPLSLVKASSDTGTLSVRIHSGGWLELEAKDPGEETGARVSFTVADASGAQSRRVSGTIIVDFLNHPRPPTLLAGNVSTGDGSISLSWRPGEAMGSPILEYRITYQGPGGTGTQPCGQATSCTVRGLSNGQVYSLTVRSRNAQGWSPPSAPLAARPDVRPEAPQGLVVDGTDQEELHISWRPAANRGSRVTGYQVSADGPGCGTILGREPTSTQASMVVAHQVAGRTCTVSVEAGNMAGRGPAAAASGATWSSPDAPDFGEIIQGQPGWPPGHVEVRLRAGDPHGRPCQSVDLTVAGVDQRRFAVSYPCKADGSSTGGGADLPADLIGRSITLVAVTRTQARSGLSPTARRIITLEGRRPA</sequence>
<evidence type="ECO:0000256" key="2">
    <source>
        <dbReference type="ARBA" id="ARBA00023295"/>
    </source>
</evidence>
<dbReference type="GO" id="GO:0000272">
    <property type="term" value="P:polysaccharide catabolic process"/>
    <property type="evidence" value="ECO:0007669"/>
    <property type="project" value="UniProtKB-KW"/>
</dbReference>
<dbReference type="InterPro" id="IPR036116">
    <property type="entry name" value="FN3_sf"/>
</dbReference>
<keyword evidence="2" id="KW-0378">Hydrolase</keyword>
<feature type="transmembrane region" description="Helical" evidence="5">
    <location>
        <begin position="28"/>
        <end position="48"/>
    </location>
</feature>
<keyword evidence="5" id="KW-1133">Transmembrane helix</keyword>
<proteinExistence type="predicted"/>
<dbReference type="GO" id="GO:0016798">
    <property type="term" value="F:hydrolase activity, acting on glycosyl bonds"/>
    <property type="evidence" value="ECO:0007669"/>
    <property type="project" value="UniProtKB-KW"/>
</dbReference>
<evidence type="ECO:0000256" key="1">
    <source>
        <dbReference type="ARBA" id="ARBA00022737"/>
    </source>
</evidence>
<keyword evidence="5" id="KW-0472">Membrane</keyword>
<dbReference type="SUPFAM" id="SSF49265">
    <property type="entry name" value="Fibronectin type III"/>
    <property type="match status" value="1"/>
</dbReference>
<dbReference type="PANTHER" id="PTHR13817">
    <property type="entry name" value="TITIN"/>
    <property type="match status" value="1"/>
</dbReference>
<keyword evidence="2" id="KW-0326">Glycosidase</keyword>
<evidence type="ECO:0000259" key="6">
    <source>
        <dbReference type="PROSITE" id="PS50853"/>
    </source>
</evidence>
<evidence type="ECO:0000313" key="8">
    <source>
        <dbReference type="Proteomes" id="UP000252345"/>
    </source>
</evidence>
<feature type="compositionally biased region" description="Basic and acidic residues" evidence="4">
    <location>
        <begin position="404"/>
        <end position="422"/>
    </location>
</feature>
<dbReference type="PROSITE" id="PS50853">
    <property type="entry name" value="FN3"/>
    <property type="match status" value="2"/>
</dbReference>
<name>A0A366KB49_9BIFI</name>
<feature type="region of interest" description="Disordered" evidence="4">
    <location>
        <begin position="890"/>
        <end position="929"/>
    </location>
</feature>
<accession>A0A366KB49</accession>
<comment type="caution">
    <text evidence="7">The sequence shown here is derived from an EMBL/GenBank/DDBJ whole genome shotgun (WGS) entry which is preliminary data.</text>
</comment>
<dbReference type="Pfam" id="PF00041">
    <property type="entry name" value="fn3"/>
    <property type="match status" value="1"/>
</dbReference>
<keyword evidence="8" id="KW-1185">Reference proteome</keyword>
<feature type="compositionally biased region" description="Polar residues" evidence="4">
    <location>
        <begin position="890"/>
        <end position="901"/>
    </location>
</feature>
<keyword evidence="3" id="KW-0624">Polysaccharide degradation</keyword>
<keyword evidence="1" id="KW-0677">Repeat</keyword>
<dbReference type="Proteomes" id="UP000252345">
    <property type="component" value="Unassembled WGS sequence"/>
</dbReference>
<dbReference type="PANTHER" id="PTHR13817:SF73">
    <property type="entry name" value="FIBRONECTIN TYPE-III DOMAIN-CONTAINING PROTEIN"/>
    <property type="match status" value="1"/>
</dbReference>
<evidence type="ECO:0000256" key="4">
    <source>
        <dbReference type="SAM" id="MobiDB-lite"/>
    </source>
</evidence>
<feature type="region of interest" description="Disordered" evidence="4">
    <location>
        <begin position="1134"/>
        <end position="1163"/>
    </location>
</feature>
<dbReference type="InterPro" id="IPR013783">
    <property type="entry name" value="Ig-like_fold"/>
</dbReference>
<reference evidence="7 8" key="1">
    <citation type="submission" date="2017-10" db="EMBL/GenBank/DDBJ databases">
        <title>Bifidobacterium xylocopum sp. nov. and Bifidobacterium aemilianum sp. nov., from the carpenter bee (Xylocopa violacea) digestive tract.</title>
        <authorList>
            <person name="Alberoni D."/>
            <person name="Baffoni L."/>
            <person name="Di Gioia D."/>
            <person name="Gaggia F."/>
            <person name="Biavati B."/>
        </authorList>
    </citation>
    <scope>NUCLEOTIDE SEQUENCE [LARGE SCALE GENOMIC DNA]</scope>
    <source>
        <strain evidence="7 8">XV2</strain>
    </source>
</reference>
<dbReference type="SUPFAM" id="SSF101898">
    <property type="entry name" value="NHL repeat"/>
    <property type="match status" value="1"/>
</dbReference>
<dbReference type="EMBL" id="PDCH01000014">
    <property type="protein sequence ID" value="RBP98955.1"/>
    <property type="molecule type" value="Genomic_DNA"/>
</dbReference>
<feature type="region of interest" description="Disordered" evidence="4">
    <location>
        <begin position="392"/>
        <end position="430"/>
    </location>
</feature>
<dbReference type="CDD" id="cd00063">
    <property type="entry name" value="FN3"/>
    <property type="match status" value="2"/>
</dbReference>
<feature type="domain" description="Fibronectin type-III" evidence="6">
    <location>
        <begin position="1604"/>
        <end position="1697"/>
    </location>
</feature>
<dbReference type="SMART" id="SM00060">
    <property type="entry name" value="FN3"/>
    <property type="match status" value="2"/>
</dbReference>
<evidence type="ECO:0000256" key="3">
    <source>
        <dbReference type="ARBA" id="ARBA00023326"/>
    </source>
</evidence>
<keyword evidence="3" id="KW-0119">Carbohydrate metabolism</keyword>
<dbReference type="InterPro" id="IPR003961">
    <property type="entry name" value="FN3_dom"/>
</dbReference>
<evidence type="ECO:0000313" key="7">
    <source>
        <dbReference type="EMBL" id="RBP98955.1"/>
    </source>
</evidence>
<dbReference type="Pfam" id="PF17963">
    <property type="entry name" value="Big_9"/>
    <property type="match status" value="3"/>
</dbReference>
<organism evidence="7 8">
    <name type="scientific">Bifidobacterium xylocopae</name>
    <dbReference type="NCBI Taxonomy" id="2493119"/>
    <lineage>
        <taxon>Bacteria</taxon>
        <taxon>Bacillati</taxon>
        <taxon>Actinomycetota</taxon>
        <taxon>Actinomycetes</taxon>
        <taxon>Bifidobacteriales</taxon>
        <taxon>Bifidobacteriaceae</taxon>
        <taxon>Bifidobacterium</taxon>
    </lineage>
</organism>
<dbReference type="InterPro" id="IPR050964">
    <property type="entry name" value="Striated_Muscle_Regulatory"/>
</dbReference>
<dbReference type="Gene3D" id="2.60.40.10">
    <property type="entry name" value="Immunoglobulins"/>
    <property type="match status" value="2"/>
</dbReference>
<gene>
    <name evidence="7" type="ORF">CRD59_06350</name>
</gene>
<keyword evidence="5" id="KW-0812">Transmembrane</keyword>
<feature type="region of interest" description="Disordered" evidence="4">
    <location>
        <begin position="334"/>
        <end position="353"/>
    </location>
</feature>
<evidence type="ECO:0000256" key="5">
    <source>
        <dbReference type="SAM" id="Phobius"/>
    </source>
</evidence>
<feature type="domain" description="Fibronectin type-III" evidence="6">
    <location>
        <begin position="1508"/>
        <end position="1603"/>
    </location>
</feature>